<evidence type="ECO:0000313" key="1">
    <source>
        <dbReference type="EMBL" id="ROO30616.1"/>
    </source>
</evidence>
<dbReference type="Proteomes" id="UP000283993">
    <property type="component" value="Unassembled WGS sequence"/>
</dbReference>
<keyword evidence="2" id="KW-1185">Reference proteome</keyword>
<dbReference type="AlphaFoldDB" id="A0A423PYD7"/>
<sequence>MYALGGIISNIFSFIFEVLTPERDERQLAIRRLAAA</sequence>
<evidence type="ECO:0000313" key="2">
    <source>
        <dbReference type="Proteomes" id="UP000283993"/>
    </source>
</evidence>
<organism evidence="1 2">
    <name type="scientific">Salinisphaera orenii MK-B5</name>
    <dbReference type="NCBI Taxonomy" id="856730"/>
    <lineage>
        <taxon>Bacteria</taxon>
        <taxon>Pseudomonadati</taxon>
        <taxon>Pseudomonadota</taxon>
        <taxon>Gammaproteobacteria</taxon>
        <taxon>Salinisphaerales</taxon>
        <taxon>Salinisphaeraceae</taxon>
        <taxon>Salinisphaera</taxon>
    </lineage>
</organism>
<reference evidence="1 2" key="1">
    <citation type="submission" date="2013-10" db="EMBL/GenBank/DDBJ databases">
        <title>Salinisphaera orenii MK-B5 Genome Sequencing.</title>
        <authorList>
            <person name="Lai Q."/>
            <person name="Li C."/>
            <person name="Shao Z."/>
        </authorList>
    </citation>
    <scope>NUCLEOTIDE SEQUENCE [LARGE SCALE GENOMIC DNA]</scope>
    <source>
        <strain evidence="1 2">MK-B5</strain>
    </source>
</reference>
<name>A0A423PYD7_9GAMM</name>
<comment type="caution">
    <text evidence="1">The sequence shown here is derived from an EMBL/GenBank/DDBJ whole genome shotgun (WGS) entry which is preliminary data.</text>
</comment>
<proteinExistence type="predicted"/>
<protein>
    <submittedName>
        <fullName evidence="1">Uncharacterized protein</fullName>
    </submittedName>
</protein>
<dbReference type="EMBL" id="AYKH01000001">
    <property type="protein sequence ID" value="ROO30616.1"/>
    <property type="molecule type" value="Genomic_DNA"/>
</dbReference>
<gene>
    <name evidence="1" type="ORF">SAOR_01450</name>
</gene>
<accession>A0A423PYD7</accession>